<dbReference type="AlphaFoldDB" id="A0A078B8D9"/>
<protein>
    <submittedName>
        <fullName evidence="2">Uncharacterized protein</fullName>
    </submittedName>
</protein>
<name>A0A078B8D9_STYLE</name>
<evidence type="ECO:0000313" key="3">
    <source>
        <dbReference type="Proteomes" id="UP000039865"/>
    </source>
</evidence>
<dbReference type="Proteomes" id="UP000039865">
    <property type="component" value="Unassembled WGS sequence"/>
</dbReference>
<dbReference type="EMBL" id="CCKQ01017657">
    <property type="protein sequence ID" value="CDW89557.1"/>
    <property type="molecule type" value="Genomic_DNA"/>
</dbReference>
<organism evidence="2 3">
    <name type="scientific">Stylonychia lemnae</name>
    <name type="common">Ciliate</name>
    <dbReference type="NCBI Taxonomy" id="5949"/>
    <lineage>
        <taxon>Eukaryota</taxon>
        <taxon>Sar</taxon>
        <taxon>Alveolata</taxon>
        <taxon>Ciliophora</taxon>
        <taxon>Intramacronucleata</taxon>
        <taxon>Spirotrichea</taxon>
        <taxon>Stichotrichia</taxon>
        <taxon>Sporadotrichida</taxon>
        <taxon>Oxytrichidae</taxon>
        <taxon>Stylonychinae</taxon>
        <taxon>Stylonychia</taxon>
    </lineage>
</organism>
<keyword evidence="3" id="KW-1185">Reference proteome</keyword>
<reference evidence="2 3" key="1">
    <citation type="submission" date="2014-06" db="EMBL/GenBank/DDBJ databases">
        <authorList>
            <person name="Swart Estienne"/>
        </authorList>
    </citation>
    <scope>NUCLEOTIDE SEQUENCE [LARGE SCALE GENOMIC DNA]</scope>
    <source>
        <strain evidence="2 3">130c</strain>
    </source>
</reference>
<sequence>MTSNIQKFRHFLKQFDQTGAPVSLNYNNSSTFKTTLGGTITLLSRLGIICYFLILAKQLYDQENKVTFKQVHRTANRDNQTNHINLENFDIAIGLQFYDGLTHLYEKQNLN</sequence>
<evidence type="ECO:0000313" key="2">
    <source>
        <dbReference type="EMBL" id="CDW89557.1"/>
    </source>
</evidence>
<gene>
    <name evidence="2" type="primary">Contig14127.g15059</name>
    <name evidence="2" type="ORF">STYLEM_18690</name>
</gene>
<proteinExistence type="predicted"/>
<keyword evidence="1" id="KW-0472">Membrane</keyword>
<dbReference type="InParanoid" id="A0A078B8D9"/>
<keyword evidence="1" id="KW-0812">Transmembrane</keyword>
<evidence type="ECO:0000256" key="1">
    <source>
        <dbReference type="SAM" id="Phobius"/>
    </source>
</evidence>
<feature type="transmembrane region" description="Helical" evidence="1">
    <location>
        <begin position="36"/>
        <end position="56"/>
    </location>
</feature>
<accession>A0A078B8D9</accession>
<keyword evidence="1" id="KW-1133">Transmembrane helix</keyword>